<evidence type="ECO:0000256" key="1">
    <source>
        <dbReference type="ARBA" id="ARBA00005361"/>
    </source>
</evidence>
<evidence type="ECO:0000313" key="6">
    <source>
        <dbReference type="EMBL" id="CAF3936835.1"/>
    </source>
</evidence>
<organism evidence="6 8">
    <name type="scientific">Rotaria sordida</name>
    <dbReference type="NCBI Taxonomy" id="392033"/>
    <lineage>
        <taxon>Eukaryota</taxon>
        <taxon>Metazoa</taxon>
        <taxon>Spiralia</taxon>
        <taxon>Gnathifera</taxon>
        <taxon>Rotifera</taxon>
        <taxon>Eurotatoria</taxon>
        <taxon>Bdelloidea</taxon>
        <taxon>Philodinida</taxon>
        <taxon>Philodinidae</taxon>
        <taxon>Rotaria</taxon>
    </lineage>
</organism>
<dbReference type="Gene3D" id="3.30.1140.40">
    <property type="entry name" value="Tctex-1"/>
    <property type="match status" value="1"/>
</dbReference>
<dbReference type="GO" id="GO:0045505">
    <property type="term" value="F:dynein intermediate chain binding"/>
    <property type="evidence" value="ECO:0007669"/>
    <property type="project" value="TreeGrafter"/>
</dbReference>
<proteinExistence type="inferred from homology"/>
<comment type="caution">
    <text evidence="6">The sequence shown here is derived from an EMBL/GenBank/DDBJ whole genome shotgun (WGS) entry which is preliminary data.</text>
</comment>
<name>A0A819JY00_9BILA</name>
<evidence type="ECO:0000313" key="8">
    <source>
        <dbReference type="Proteomes" id="UP000663874"/>
    </source>
</evidence>
<dbReference type="EMBL" id="CAJNOU010001024">
    <property type="protein sequence ID" value="CAF1136704.1"/>
    <property type="molecule type" value="Genomic_DNA"/>
</dbReference>
<comment type="similarity">
    <text evidence="1">Belongs to the dynein light chain Tctex-type family.</text>
</comment>
<dbReference type="GO" id="GO:0005737">
    <property type="term" value="C:cytoplasm"/>
    <property type="evidence" value="ECO:0007669"/>
    <property type="project" value="TreeGrafter"/>
</dbReference>
<dbReference type="InterPro" id="IPR005334">
    <property type="entry name" value="Tctex-1-like"/>
</dbReference>
<dbReference type="PANTHER" id="PTHR21255:SF7">
    <property type="entry name" value="DYNEIN LIGHT CHAIN TCTEX-TYPE PROTEIN 2B"/>
    <property type="match status" value="1"/>
</dbReference>
<dbReference type="EMBL" id="CAJOBE010004548">
    <property type="protein sequence ID" value="CAF3936835.1"/>
    <property type="molecule type" value="Genomic_DNA"/>
</dbReference>
<accession>A0A819JY00</accession>
<keyword evidence="7" id="KW-1185">Reference proteome</keyword>
<dbReference type="EMBL" id="CAJNOL010000582">
    <property type="protein sequence ID" value="CAF1124748.1"/>
    <property type="molecule type" value="Genomic_DNA"/>
</dbReference>
<dbReference type="GO" id="GO:0007018">
    <property type="term" value="P:microtubule-based movement"/>
    <property type="evidence" value="ECO:0007669"/>
    <property type="project" value="TreeGrafter"/>
</dbReference>
<evidence type="ECO:0000313" key="5">
    <source>
        <dbReference type="EMBL" id="CAF1136704.1"/>
    </source>
</evidence>
<reference evidence="6" key="1">
    <citation type="submission" date="2021-02" db="EMBL/GenBank/DDBJ databases">
        <authorList>
            <person name="Nowell W R."/>
        </authorList>
    </citation>
    <scope>NUCLEOTIDE SEQUENCE</scope>
</reference>
<dbReference type="Proteomes" id="UP000663874">
    <property type="component" value="Unassembled WGS sequence"/>
</dbReference>
<evidence type="ECO:0000313" key="7">
    <source>
        <dbReference type="Proteomes" id="UP000663870"/>
    </source>
</evidence>
<dbReference type="Proteomes" id="UP000663854">
    <property type="component" value="Unassembled WGS sequence"/>
</dbReference>
<dbReference type="GO" id="GO:0005868">
    <property type="term" value="C:cytoplasmic dynein complex"/>
    <property type="evidence" value="ECO:0007669"/>
    <property type="project" value="TreeGrafter"/>
</dbReference>
<protein>
    <submittedName>
        <fullName evidence="6">Uncharacterized protein</fullName>
    </submittedName>
</protein>
<dbReference type="Pfam" id="PF03645">
    <property type="entry name" value="Tctex-1"/>
    <property type="match status" value="1"/>
</dbReference>
<gene>
    <name evidence="6" type="ORF">FNK824_LOCUS22452</name>
    <name evidence="3" type="ORF">JXQ802_LOCUS20351</name>
    <name evidence="4" type="ORF">JXQ802_LOCUS20394</name>
    <name evidence="2" type="ORF">PYM288_LOCUS15340</name>
    <name evidence="5" type="ORF">SEV965_LOCUS17714</name>
</gene>
<dbReference type="AlphaFoldDB" id="A0A819JY00"/>
<evidence type="ECO:0000313" key="2">
    <source>
        <dbReference type="EMBL" id="CAF1015518.1"/>
    </source>
</evidence>
<evidence type="ECO:0000313" key="4">
    <source>
        <dbReference type="EMBL" id="CAF1124748.1"/>
    </source>
</evidence>
<dbReference type="EMBL" id="CAJNOH010000365">
    <property type="protein sequence ID" value="CAF1015518.1"/>
    <property type="molecule type" value="Genomic_DNA"/>
</dbReference>
<dbReference type="CDD" id="cd21451">
    <property type="entry name" value="DLC-like_TCTEX1D"/>
    <property type="match status" value="1"/>
</dbReference>
<dbReference type="EMBL" id="CAJNOL010000580">
    <property type="protein sequence ID" value="CAF1123836.1"/>
    <property type="molecule type" value="Genomic_DNA"/>
</dbReference>
<sequence length="302" mass="36388">MDQPTSNKQHKIYVYKQKESIDNYGSTKLVKNIPLGGINSLLKWSNESNDNLNRLMKKINRVESTYQYSKIRSQILLNISHLIEQSLKQIDEYRFKIENYLFHIISNKNSTILNQTNYIKDKSFIKFPQRPSIPIELFQKTNQFDLNYFINYSNIDQSNEINTLIGRYDITNRMNPTNDNYIINQRINKISEYISENPFEYIEEYSKYLKKLLNEYIKDDLYENIKSKINSLSLCEQIKDFFKKLNQRYRIIVQVYIEQHLDQSIIIASRSLWDNKYDTFIQETVFKKNIFILVIIFFIYKQ</sequence>
<evidence type="ECO:0000313" key="3">
    <source>
        <dbReference type="EMBL" id="CAF1123836.1"/>
    </source>
</evidence>
<dbReference type="Proteomes" id="UP000663870">
    <property type="component" value="Unassembled WGS sequence"/>
</dbReference>
<dbReference type="Proteomes" id="UP000663889">
    <property type="component" value="Unassembled WGS sequence"/>
</dbReference>
<dbReference type="PANTHER" id="PTHR21255">
    <property type="entry name" value="T-COMPLEX-ASSOCIATED-TESTIS-EXPRESSED 1/ DYNEIN LIGHT CHAIN"/>
    <property type="match status" value="1"/>
</dbReference>
<dbReference type="InterPro" id="IPR038586">
    <property type="entry name" value="Tctex-1-like_sf"/>
</dbReference>